<name>A0A1F5MKJ0_9BACT</name>
<keyword evidence="1" id="KW-1133">Transmembrane helix</keyword>
<reference evidence="2 3" key="1">
    <citation type="journal article" date="2016" name="Nat. Commun.">
        <title>Thousands of microbial genomes shed light on interconnected biogeochemical processes in an aquifer system.</title>
        <authorList>
            <person name="Anantharaman K."/>
            <person name="Brown C.T."/>
            <person name="Hug L.A."/>
            <person name="Sharon I."/>
            <person name="Castelle C.J."/>
            <person name="Probst A.J."/>
            <person name="Thomas B.C."/>
            <person name="Singh A."/>
            <person name="Wilkins M.J."/>
            <person name="Karaoz U."/>
            <person name="Brodie E.L."/>
            <person name="Williams K.H."/>
            <person name="Hubbard S.S."/>
            <person name="Banfield J.F."/>
        </authorList>
    </citation>
    <scope>NUCLEOTIDE SEQUENCE [LARGE SCALE GENOMIC DNA]</scope>
</reference>
<organism evidence="2 3">
    <name type="scientific">Candidatus Daviesbacteria bacterium RIFCSPLOWO2_01_FULL_40_24</name>
    <dbReference type="NCBI Taxonomy" id="1797787"/>
    <lineage>
        <taxon>Bacteria</taxon>
        <taxon>Candidatus Daviesiibacteriota</taxon>
    </lineage>
</organism>
<evidence type="ECO:0000256" key="1">
    <source>
        <dbReference type="SAM" id="Phobius"/>
    </source>
</evidence>
<dbReference type="PANTHER" id="PTHR34475:SF1">
    <property type="entry name" value="CYTOSKELETON PROTEIN RODZ"/>
    <property type="match status" value="1"/>
</dbReference>
<protein>
    <recommendedName>
        <fullName evidence="4">DUF4115 domain-containing protein</fullName>
    </recommendedName>
</protein>
<dbReference type="Pfam" id="PF13413">
    <property type="entry name" value="HTH_25"/>
    <property type="match status" value="1"/>
</dbReference>
<evidence type="ECO:0008006" key="4">
    <source>
        <dbReference type="Google" id="ProtNLM"/>
    </source>
</evidence>
<dbReference type="Gene3D" id="2.60.40.10">
    <property type="entry name" value="Immunoglobulins"/>
    <property type="match status" value="1"/>
</dbReference>
<evidence type="ECO:0000313" key="2">
    <source>
        <dbReference type="EMBL" id="OGE65891.1"/>
    </source>
</evidence>
<comment type="caution">
    <text evidence="2">The sequence shown here is derived from an EMBL/GenBank/DDBJ whole genome shotgun (WGS) entry which is preliminary data.</text>
</comment>
<dbReference type="InterPro" id="IPR050400">
    <property type="entry name" value="Bact_Cytoskel_RodZ"/>
</dbReference>
<feature type="transmembrane region" description="Helical" evidence="1">
    <location>
        <begin position="105"/>
        <end position="123"/>
    </location>
</feature>
<keyword evidence="1" id="KW-0812">Transmembrane</keyword>
<dbReference type="InterPro" id="IPR010982">
    <property type="entry name" value="Lambda_DNA-bd_dom_sf"/>
</dbReference>
<dbReference type="Gene3D" id="1.10.260.40">
    <property type="entry name" value="lambda repressor-like DNA-binding domains"/>
    <property type="match status" value="1"/>
</dbReference>
<dbReference type="EMBL" id="MFDO01000001">
    <property type="protein sequence ID" value="OGE65891.1"/>
    <property type="molecule type" value="Genomic_DNA"/>
</dbReference>
<dbReference type="InterPro" id="IPR013783">
    <property type="entry name" value="Ig-like_fold"/>
</dbReference>
<dbReference type="Proteomes" id="UP000178017">
    <property type="component" value="Unassembled WGS sequence"/>
</dbReference>
<proteinExistence type="predicted"/>
<keyword evidence="1" id="KW-0472">Membrane</keyword>
<dbReference type="AlphaFoldDB" id="A0A1F5MKJ0"/>
<dbReference type="Pfam" id="PF09136">
    <property type="entry name" value="Glucodextran_B"/>
    <property type="match status" value="1"/>
</dbReference>
<sequence length="213" mass="24249">MRTVGQILQEAREAKFYSLDEVEKSTKIQKKILEALERDDYAKLPPATFVQGFIKNYSRFLNLDPQKLLAIYRREFSSEKNRPYIMDAFTKPLKKTTLNITPTRVLGVVISLLILVFFTYLWLQYHQFAKAPNLSISSPQDQATIDGTSVLMEGSTDPEVKLTVNSQEIPIGANGYFKEEVSLSAQVNKLTIVSTNKFGQATTVERTVYLKRL</sequence>
<dbReference type="PANTHER" id="PTHR34475">
    <property type="match status" value="1"/>
</dbReference>
<gene>
    <name evidence="2" type="ORF">A3B49_00265</name>
</gene>
<evidence type="ECO:0000313" key="3">
    <source>
        <dbReference type="Proteomes" id="UP000178017"/>
    </source>
</evidence>
<dbReference type="GO" id="GO:0003677">
    <property type="term" value="F:DNA binding"/>
    <property type="evidence" value="ECO:0007669"/>
    <property type="project" value="InterPro"/>
</dbReference>
<accession>A0A1F5MKJ0</accession>